<evidence type="ECO:0000313" key="5">
    <source>
        <dbReference type="Proteomes" id="UP000198707"/>
    </source>
</evidence>
<dbReference type="Pfam" id="PF00550">
    <property type="entry name" value="PP-binding"/>
    <property type="match status" value="1"/>
</dbReference>
<evidence type="ECO:0000256" key="2">
    <source>
        <dbReference type="ARBA" id="ARBA00022553"/>
    </source>
</evidence>
<evidence type="ECO:0000259" key="3">
    <source>
        <dbReference type="PROSITE" id="PS50075"/>
    </source>
</evidence>
<dbReference type="EMBL" id="FNYV01000006">
    <property type="protein sequence ID" value="SEJ69246.1"/>
    <property type="molecule type" value="Genomic_DNA"/>
</dbReference>
<dbReference type="Proteomes" id="UP000198707">
    <property type="component" value="Unassembled WGS sequence"/>
</dbReference>
<proteinExistence type="predicted"/>
<dbReference type="SUPFAM" id="SSF47336">
    <property type="entry name" value="ACP-like"/>
    <property type="match status" value="1"/>
</dbReference>
<reference evidence="5" key="1">
    <citation type="submission" date="2016-10" db="EMBL/GenBank/DDBJ databases">
        <authorList>
            <person name="Varghese N."/>
            <person name="Submissions S."/>
        </authorList>
    </citation>
    <scope>NUCLEOTIDE SEQUENCE [LARGE SCALE GENOMIC DNA]</scope>
    <source>
        <strain evidence="5">CGMCC 4.7038</strain>
    </source>
</reference>
<dbReference type="SMART" id="SM00823">
    <property type="entry name" value="PKS_PP"/>
    <property type="match status" value="1"/>
</dbReference>
<evidence type="ECO:0000313" key="4">
    <source>
        <dbReference type="EMBL" id="SEJ69246.1"/>
    </source>
</evidence>
<dbReference type="InterPro" id="IPR009081">
    <property type="entry name" value="PP-bd_ACP"/>
</dbReference>
<dbReference type="PROSITE" id="PS50075">
    <property type="entry name" value="CARRIER"/>
    <property type="match status" value="1"/>
</dbReference>
<dbReference type="InterPro" id="IPR020806">
    <property type="entry name" value="PKS_PP-bd"/>
</dbReference>
<dbReference type="OrthoDB" id="3395224at2"/>
<dbReference type="GO" id="GO:0031177">
    <property type="term" value="F:phosphopantetheine binding"/>
    <property type="evidence" value="ECO:0007669"/>
    <property type="project" value="InterPro"/>
</dbReference>
<sequence length="95" mass="10363">MIETTLQGQAQGTVDEAVVASVRAALAAVLKRDAATITGDTRLFDDLGLDSTSVLELLLELENEIGAEFDPDDLEQRHFETVTTLSEYVTEHVSR</sequence>
<accession>A0A1H7AWD2</accession>
<organism evidence="4 5">
    <name type="scientific">Micromonospora phaseoli</name>
    <dbReference type="NCBI Taxonomy" id="1144548"/>
    <lineage>
        <taxon>Bacteria</taxon>
        <taxon>Bacillati</taxon>
        <taxon>Actinomycetota</taxon>
        <taxon>Actinomycetes</taxon>
        <taxon>Micromonosporales</taxon>
        <taxon>Micromonosporaceae</taxon>
        <taxon>Micromonospora</taxon>
    </lineage>
</organism>
<keyword evidence="1" id="KW-0596">Phosphopantetheine</keyword>
<gene>
    <name evidence="4" type="ORF">SAMN05443287_106350</name>
</gene>
<feature type="domain" description="Carrier" evidence="3">
    <location>
        <begin position="16"/>
        <end position="93"/>
    </location>
</feature>
<protein>
    <submittedName>
        <fullName evidence="4">Acyl carrier protein</fullName>
    </submittedName>
</protein>
<keyword evidence="2" id="KW-0597">Phosphoprotein</keyword>
<dbReference type="AlphaFoldDB" id="A0A1H7AWD2"/>
<dbReference type="RefSeq" id="WP_092381149.1">
    <property type="nucleotide sequence ID" value="NZ_BOPI01000025.1"/>
</dbReference>
<evidence type="ECO:0000256" key="1">
    <source>
        <dbReference type="ARBA" id="ARBA00022450"/>
    </source>
</evidence>
<keyword evidence="5" id="KW-1185">Reference proteome</keyword>
<name>A0A1H7AWD2_9ACTN</name>
<dbReference type="Gene3D" id="1.10.1200.10">
    <property type="entry name" value="ACP-like"/>
    <property type="match status" value="1"/>
</dbReference>
<dbReference type="InterPro" id="IPR036736">
    <property type="entry name" value="ACP-like_sf"/>
</dbReference>
<dbReference type="STRING" id="1144548.SAMN05443287_106350"/>